<dbReference type="GO" id="GO:0005829">
    <property type="term" value="C:cytosol"/>
    <property type="evidence" value="ECO:0007669"/>
    <property type="project" value="TreeGrafter"/>
</dbReference>
<evidence type="ECO:0000313" key="3">
    <source>
        <dbReference type="Proteomes" id="UP000309676"/>
    </source>
</evidence>
<dbReference type="InterPro" id="IPR036812">
    <property type="entry name" value="NAD(P)_OxRdtase_dom_sf"/>
</dbReference>
<keyword evidence="3" id="KW-1185">Reference proteome</keyword>
<dbReference type="RefSeq" id="WP_138195491.1">
    <property type="nucleotide sequence ID" value="NZ_VCIW01000011.1"/>
</dbReference>
<evidence type="ECO:0000313" key="2">
    <source>
        <dbReference type="EMBL" id="TLS51139.1"/>
    </source>
</evidence>
<dbReference type="PANTHER" id="PTHR42686">
    <property type="entry name" value="GH17980P-RELATED"/>
    <property type="match status" value="1"/>
</dbReference>
<feature type="domain" description="NADP-dependent oxidoreductase" evidence="1">
    <location>
        <begin position="15"/>
        <end position="277"/>
    </location>
</feature>
<dbReference type="OrthoDB" id="9773828at2"/>
<proteinExistence type="predicted"/>
<gene>
    <name evidence="2" type="ORF">FE782_17290</name>
</gene>
<name>A0A5R9G7T5_9BACL</name>
<dbReference type="SUPFAM" id="SSF51430">
    <property type="entry name" value="NAD(P)-linked oxidoreductase"/>
    <property type="match status" value="1"/>
</dbReference>
<dbReference type="EMBL" id="VCIW01000011">
    <property type="protein sequence ID" value="TLS51139.1"/>
    <property type="molecule type" value="Genomic_DNA"/>
</dbReference>
<dbReference type="Proteomes" id="UP000309676">
    <property type="component" value="Unassembled WGS sequence"/>
</dbReference>
<dbReference type="Pfam" id="PF00248">
    <property type="entry name" value="Aldo_ket_red"/>
    <property type="match status" value="1"/>
</dbReference>
<sequence>MEYTIFGKTGVRVSKLGLGGAPLGGVFGAADELEVEKMIHEAIDGGINVIDTAPSYAEGESERRIGKALRGGKREQVFLATKAVGPGQRFGREETIRSVEDSLARLRTDRVDLLQIHDAEQRPFEEIVEETLPALEKLREDGKIRWIGVSTRDLPLLMGYIRLGRFDCVQFYARYTLIDHTAKDDLLPLASDANVGVMQGSPLGMGLLADVPAPFLKADVKEEAERRMAFLRFLRKTEPHGLVEPAMRFSLSRPDIHVTLTGAATREVLRANLAYCDGRGLEPAEEGRVFDLFQGKKLFADRGDAK</sequence>
<dbReference type="PANTHER" id="PTHR42686:SF1">
    <property type="entry name" value="GH17980P-RELATED"/>
    <property type="match status" value="1"/>
</dbReference>
<reference evidence="2 3" key="1">
    <citation type="submission" date="2019-05" db="EMBL/GenBank/DDBJ databases">
        <authorList>
            <person name="Narsing Rao M.P."/>
            <person name="Li W.J."/>
        </authorList>
    </citation>
    <scope>NUCLEOTIDE SEQUENCE [LARGE SCALE GENOMIC DNA]</scope>
    <source>
        <strain evidence="2 3">SYSU_K30003</strain>
    </source>
</reference>
<comment type="caution">
    <text evidence="2">The sequence shown here is derived from an EMBL/GenBank/DDBJ whole genome shotgun (WGS) entry which is preliminary data.</text>
</comment>
<accession>A0A5R9G7T5</accession>
<evidence type="ECO:0000259" key="1">
    <source>
        <dbReference type="Pfam" id="PF00248"/>
    </source>
</evidence>
<dbReference type="Gene3D" id="3.20.20.100">
    <property type="entry name" value="NADP-dependent oxidoreductase domain"/>
    <property type="match status" value="1"/>
</dbReference>
<dbReference type="GO" id="GO:0016491">
    <property type="term" value="F:oxidoreductase activity"/>
    <property type="evidence" value="ECO:0007669"/>
    <property type="project" value="InterPro"/>
</dbReference>
<protein>
    <submittedName>
        <fullName evidence="2">Aldo/keto reductase</fullName>
    </submittedName>
</protein>
<dbReference type="InterPro" id="IPR020471">
    <property type="entry name" value="AKR"/>
</dbReference>
<organism evidence="2 3">
    <name type="scientific">Paenibacillus antri</name>
    <dbReference type="NCBI Taxonomy" id="2582848"/>
    <lineage>
        <taxon>Bacteria</taxon>
        <taxon>Bacillati</taxon>
        <taxon>Bacillota</taxon>
        <taxon>Bacilli</taxon>
        <taxon>Bacillales</taxon>
        <taxon>Paenibacillaceae</taxon>
        <taxon>Paenibacillus</taxon>
    </lineage>
</organism>
<dbReference type="InterPro" id="IPR023210">
    <property type="entry name" value="NADP_OxRdtase_dom"/>
</dbReference>
<dbReference type="AlphaFoldDB" id="A0A5R9G7T5"/>